<dbReference type="InterPro" id="IPR020627">
    <property type="entry name" value="KhpA"/>
</dbReference>
<evidence type="ECO:0000256" key="3">
    <source>
        <dbReference type="HAMAP-Rule" id="MF_00088"/>
    </source>
</evidence>
<reference evidence="4" key="2">
    <citation type="submission" date="2021-04" db="EMBL/GenBank/DDBJ databases">
        <authorList>
            <person name="Gilroy R."/>
        </authorList>
    </citation>
    <scope>NUCLEOTIDE SEQUENCE</scope>
    <source>
        <strain evidence="4">CHK188-5543</strain>
    </source>
</reference>
<dbReference type="HAMAP" id="MF_00088">
    <property type="entry name" value="KhpA"/>
    <property type="match status" value="1"/>
</dbReference>
<dbReference type="InterPro" id="IPR009019">
    <property type="entry name" value="KH_sf_prok-type"/>
</dbReference>
<organism evidence="4 5">
    <name type="scientific">Candidatus Anaerotruncus excrementipullorum</name>
    <dbReference type="NCBI Taxonomy" id="2838465"/>
    <lineage>
        <taxon>Bacteria</taxon>
        <taxon>Bacillati</taxon>
        <taxon>Bacillota</taxon>
        <taxon>Clostridia</taxon>
        <taxon>Eubacteriales</taxon>
        <taxon>Oscillospiraceae</taxon>
        <taxon>Anaerotruncus</taxon>
    </lineage>
</organism>
<dbReference type="GO" id="GO:0008360">
    <property type="term" value="P:regulation of cell shape"/>
    <property type="evidence" value="ECO:0007669"/>
    <property type="project" value="UniProtKB-KW"/>
</dbReference>
<keyword evidence="3" id="KW-0133">Cell shape</keyword>
<keyword evidence="3" id="KW-0143">Chaperone</keyword>
<evidence type="ECO:0000256" key="1">
    <source>
        <dbReference type="ARBA" id="ARBA00022490"/>
    </source>
</evidence>
<dbReference type="GO" id="GO:0003723">
    <property type="term" value="F:RNA binding"/>
    <property type="evidence" value="ECO:0007669"/>
    <property type="project" value="UniProtKB-UniRule"/>
</dbReference>
<comment type="similarity">
    <text evidence="3">Belongs to the KhpA RNA-binding protein family.</text>
</comment>
<dbReference type="GO" id="GO:0005737">
    <property type="term" value="C:cytoplasm"/>
    <property type="evidence" value="ECO:0007669"/>
    <property type="project" value="UniProtKB-SubCell"/>
</dbReference>
<dbReference type="AlphaFoldDB" id="A0A9D2B742"/>
<keyword evidence="1 3" id="KW-0963">Cytoplasm</keyword>
<sequence length="77" mass="8325">MDKLIIAIAQGLVEEKDAVRVTVDEPDEEGTVVYHLHVASGDMGRVIGKQGRIAKAIRTVVRAAANRAEMKVAVEID</sequence>
<dbReference type="PANTHER" id="PTHR34654">
    <property type="entry name" value="UPF0109 PROTEIN SCO5592"/>
    <property type="match status" value="1"/>
</dbReference>
<dbReference type="Proteomes" id="UP000886800">
    <property type="component" value="Unassembled WGS sequence"/>
</dbReference>
<comment type="caution">
    <text evidence="4">The sequence shown here is derived from an EMBL/GenBank/DDBJ whole genome shotgun (WGS) entry which is preliminary data.</text>
</comment>
<gene>
    <name evidence="3" type="primary">khpA</name>
    <name evidence="4" type="ORF">H9736_03805</name>
</gene>
<dbReference type="GO" id="GO:0009252">
    <property type="term" value="P:peptidoglycan biosynthetic process"/>
    <property type="evidence" value="ECO:0007669"/>
    <property type="project" value="UniProtKB-UniRule"/>
</dbReference>
<evidence type="ECO:0000313" key="4">
    <source>
        <dbReference type="EMBL" id="HIX65353.1"/>
    </source>
</evidence>
<evidence type="ECO:0000313" key="5">
    <source>
        <dbReference type="Proteomes" id="UP000886800"/>
    </source>
</evidence>
<evidence type="ECO:0000256" key="2">
    <source>
        <dbReference type="ARBA" id="ARBA00022884"/>
    </source>
</evidence>
<dbReference type="SUPFAM" id="SSF54814">
    <property type="entry name" value="Prokaryotic type KH domain (KH-domain type II)"/>
    <property type="match status" value="1"/>
</dbReference>
<proteinExistence type="inferred from homology"/>
<dbReference type="CDD" id="cd22533">
    <property type="entry name" value="KH-II_YlqC-like"/>
    <property type="match status" value="1"/>
</dbReference>
<reference evidence="4" key="1">
    <citation type="journal article" date="2021" name="PeerJ">
        <title>Extensive microbial diversity within the chicken gut microbiome revealed by metagenomics and culture.</title>
        <authorList>
            <person name="Gilroy R."/>
            <person name="Ravi A."/>
            <person name="Getino M."/>
            <person name="Pursley I."/>
            <person name="Horton D.L."/>
            <person name="Alikhan N.F."/>
            <person name="Baker D."/>
            <person name="Gharbi K."/>
            <person name="Hall N."/>
            <person name="Watson M."/>
            <person name="Adriaenssens E.M."/>
            <person name="Foster-Nyarko E."/>
            <person name="Jarju S."/>
            <person name="Secka A."/>
            <person name="Antonio M."/>
            <person name="Oren A."/>
            <person name="Chaudhuri R.R."/>
            <person name="La Ragione R."/>
            <person name="Hildebrand F."/>
            <person name="Pallen M.J."/>
        </authorList>
    </citation>
    <scope>NUCLEOTIDE SEQUENCE</scope>
    <source>
        <strain evidence="4">CHK188-5543</strain>
    </source>
</reference>
<accession>A0A9D2B742</accession>
<keyword evidence="3" id="KW-0961">Cell wall biogenesis/degradation</keyword>
<protein>
    <recommendedName>
        <fullName evidence="3">RNA-binding protein KhpA</fullName>
    </recommendedName>
    <alternativeName>
        <fullName evidence="3">KH-domain protein A</fullName>
    </alternativeName>
</protein>
<comment type="subcellular location">
    <subcellularLocation>
        <location evidence="3">Cytoplasm</location>
    </subcellularLocation>
</comment>
<dbReference type="PANTHER" id="PTHR34654:SF1">
    <property type="entry name" value="RNA-BINDING PROTEIN KHPA"/>
    <property type="match status" value="1"/>
</dbReference>
<dbReference type="InterPro" id="IPR015946">
    <property type="entry name" value="KH_dom-like_a/b"/>
</dbReference>
<dbReference type="EMBL" id="DXES01000080">
    <property type="protein sequence ID" value="HIX65353.1"/>
    <property type="molecule type" value="Genomic_DNA"/>
</dbReference>
<comment type="function">
    <text evidence="3">A probable RNA chaperone. Forms a complex with KhpB which binds to cellular RNA and controls its expression. Plays a role in peptidoglycan (PG) homeostasis and cell length regulation.</text>
</comment>
<keyword evidence="2 3" id="KW-0694">RNA-binding</keyword>
<name>A0A9D2B742_9FIRM</name>
<dbReference type="GO" id="GO:0071555">
    <property type="term" value="P:cell wall organization"/>
    <property type="evidence" value="ECO:0007669"/>
    <property type="project" value="UniProtKB-KW"/>
</dbReference>
<dbReference type="Gene3D" id="3.30.300.20">
    <property type="match status" value="1"/>
</dbReference>
<dbReference type="Pfam" id="PF13083">
    <property type="entry name" value="KH_KhpA-B"/>
    <property type="match status" value="1"/>
</dbReference>
<comment type="subunit">
    <text evidence="3">Forms a complex with KhpB.</text>
</comment>